<keyword evidence="4" id="KW-0479">Metal-binding</keyword>
<evidence type="ECO:0000256" key="6">
    <source>
        <dbReference type="ARBA" id="ARBA00023014"/>
    </source>
</evidence>
<evidence type="ECO:0000256" key="9">
    <source>
        <dbReference type="ARBA" id="ARBA00023157"/>
    </source>
</evidence>
<keyword evidence="3" id="KW-0004">4Fe-4S</keyword>
<evidence type="ECO:0000256" key="4">
    <source>
        <dbReference type="ARBA" id="ARBA00022723"/>
    </source>
</evidence>
<proteinExistence type="inferred from homology"/>
<feature type="domain" description="4Fe-4S Wbl-type" evidence="11">
    <location>
        <begin position="29"/>
        <end position="97"/>
    </location>
</feature>
<evidence type="ECO:0000256" key="5">
    <source>
        <dbReference type="ARBA" id="ARBA00023004"/>
    </source>
</evidence>
<evidence type="ECO:0000256" key="10">
    <source>
        <dbReference type="ARBA" id="ARBA00023163"/>
    </source>
</evidence>
<reference evidence="13" key="1">
    <citation type="submission" date="2020-05" db="EMBL/GenBank/DDBJ databases">
        <authorList>
            <person name="Chiriac C."/>
            <person name="Salcher M."/>
            <person name="Ghai R."/>
            <person name="Kavagutti S V."/>
        </authorList>
    </citation>
    <scope>NUCLEOTIDE SEQUENCE</scope>
</reference>
<comment type="cofactor">
    <cofactor evidence="1">
        <name>[4Fe-4S] cluster</name>
        <dbReference type="ChEBI" id="CHEBI:49883"/>
    </cofactor>
</comment>
<dbReference type="InterPro" id="IPR003482">
    <property type="entry name" value="Whib"/>
</dbReference>
<evidence type="ECO:0000313" key="12">
    <source>
        <dbReference type="EMBL" id="CAB4128935.1"/>
    </source>
</evidence>
<sequence length="120" mass="13630">MSDADFEFQYYPWMDDAKCAETIPGTKPPVAKYDPDIWFPPRDKNLYKPIADKAKAICFGKDGKGECPVRMQCLLSADERDEVHGIWGGMSHRERAALKRKAIRQGTTLEELAKKASRHS</sequence>
<comment type="similarity">
    <text evidence="2">Belongs to the WhiB family.</text>
</comment>
<evidence type="ECO:0000313" key="13">
    <source>
        <dbReference type="EMBL" id="CAB5219672.1"/>
    </source>
</evidence>
<dbReference type="Pfam" id="PF02467">
    <property type="entry name" value="Whib"/>
    <property type="match status" value="1"/>
</dbReference>
<accession>A0A6J7WSH3</accession>
<dbReference type="GO" id="GO:0051539">
    <property type="term" value="F:4 iron, 4 sulfur cluster binding"/>
    <property type="evidence" value="ECO:0007669"/>
    <property type="project" value="UniProtKB-KW"/>
</dbReference>
<dbReference type="GO" id="GO:0047134">
    <property type="term" value="F:protein-disulfide reductase [NAD(P)H] activity"/>
    <property type="evidence" value="ECO:0007669"/>
    <property type="project" value="TreeGrafter"/>
</dbReference>
<dbReference type="GO" id="GO:0003677">
    <property type="term" value="F:DNA binding"/>
    <property type="evidence" value="ECO:0007669"/>
    <property type="project" value="UniProtKB-KW"/>
</dbReference>
<dbReference type="EMBL" id="LR796231">
    <property type="protein sequence ID" value="CAB4128935.1"/>
    <property type="molecule type" value="Genomic_DNA"/>
</dbReference>
<keyword evidence="10" id="KW-0804">Transcription</keyword>
<gene>
    <name evidence="12" type="ORF">UFOVP113_121</name>
    <name evidence="13" type="ORF">UFOVP225_108</name>
</gene>
<evidence type="ECO:0000256" key="8">
    <source>
        <dbReference type="ARBA" id="ARBA00023125"/>
    </source>
</evidence>
<dbReference type="GO" id="GO:0045892">
    <property type="term" value="P:negative regulation of DNA-templated transcription"/>
    <property type="evidence" value="ECO:0007669"/>
    <property type="project" value="TreeGrafter"/>
</dbReference>
<evidence type="ECO:0000256" key="2">
    <source>
        <dbReference type="ARBA" id="ARBA00006597"/>
    </source>
</evidence>
<dbReference type="PROSITE" id="PS51674">
    <property type="entry name" value="4FE4S_WBL"/>
    <property type="match status" value="1"/>
</dbReference>
<dbReference type="EMBL" id="LR798275">
    <property type="protein sequence ID" value="CAB5219672.1"/>
    <property type="molecule type" value="Genomic_DNA"/>
</dbReference>
<organism evidence="13">
    <name type="scientific">uncultured Caudovirales phage</name>
    <dbReference type="NCBI Taxonomy" id="2100421"/>
    <lineage>
        <taxon>Viruses</taxon>
        <taxon>Duplodnaviria</taxon>
        <taxon>Heunggongvirae</taxon>
        <taxon>Uroviricota</taxon>
        <taxon>Caudoviricetes</taxon>
        <taxon>Peduoviridae</taxon>
        <taxon>Maltschvirus</taxon>
        <taxon>Maltschvirus maltsch</taxon>
    </lineage>
</organism>
<evidence type="ECO:0000256" key="3">
    <source>
        <dbReference type="ARBA" id="ARBA00022485"/>
    </source>
</evidence>
<keyword evidence="7" id="KW-0805">Transcription regulation</keyword>
<dbReference type="HAMAP" id="MF_01479">
    <property type="entry name" value="WhiB"/>
    <property type="match status" value="1"/>
</dbReference>
<keyword evidence="9" id="KW-1015">Disulfide bond</keyword>
<dbReference type="InterPro" id="IPR034768">
    <property type="entry name" value="4FE4S_WBL"/>
</dbReference>
<dbReference type="GO" id="GO:0046872">
    <property type="term" value="F:metal ion binding"/>
    <property type="evidence" value="ECO:0007669"/>
    <property type="project" value="UniProtKB-KW"/>
</dbReference>
<protein>
    <submittedName>
        <fullName evidence="13">Transcription factor WhiB</fullName>
    </submittedName>
</protein>
<dbReference type="PANTHER" id="PTHR38839">
    <property type="entry name" value="TRANSCRIPTIONAL REGULATOR WHID-RELATED"/>
    <property type="match status" value="1"/>
</dbReference>
<evidence type="ECO:0000259" key="11">
    <source>
        <dbReference type="PROSITE" id="PS51674"/>
    </source>
</evidence>
<keyword evidence="8" id="KW-0238">DNA-binding</keyword>
<keyword evidence="6" id="KW-0411">Iron-sulfur</keyword>
<evidence type="ECO:0000256" key="1">
    <source>
        <dbReference type="ARBA" id="ARBA00001966"/>
    </source>
</evidence>
<name>A0A6J7WSH3_9CAUD</name>
<evidence type="ECO:0000256" key="7">
    <source>
        <dbReference type="ARBA" id="ARBA00023015"/>
    </source>
</evidence>
<keyword evidence="5" id="KW-0408">Iron</keyword>